<reference evidence="1 2" key="1">
    <citation type="submission" date="2016-04" db="EMBL/GenBank/DDBJ databases">
        <title>Complete genome sequence of Pseudomonas sp. LAB-08 isolated from TCE contaminated aquifer soil.</title>
        <authorList>
            <person name="Dohra H."/>
            <person name="Suzuki K."/>
            <person name="Fatma A."/>
            <person name="Inuzuka Y."/>
            <person name="Honjo M."/>
            <person name="Tashiro Y."/>
            <person name="Futamata H."/>
        </authorList>
    </citation>
    <scope>NUCLEOTIDE SEQUENCE [LARGE SCALE GENOMIC DNA]</scope>
    <source>
        <strain evidence="1 2">LAB-08</strain>
    </source>
</reference>
<protein>
    <submittedName>
        <fullName evidence="1">Uncharacterized protein</fullName>
    </submittedName>
</protein>
<gene>
    <name evidence="1" type="ORF">LAB08_R20150</name>
</gene>
<evidence type="ECO:0000313" key="2">
    <source>
        <dbReference type="Proteomes" id="UP000218595"/>
    </source>
</evidence>
<proteinExistence type="predicted"/>
<organism evidence="1 2">
    <name type="scientific">Pseudomonas izuensis</name>
    <dbReference type="NCBI Taxonomy" id="2684212"/>
    <lineage>
        <taxon>Bacteria</taxon>
        <taxon>Pseudomonadati</taxon>
        <taxon>Pseudomonadota</taxon>
        <taxon>Gammaproteobacteria</taxon>
        <taxon>Pseudomonadales</taxon>
        <taxon>Pseudomonadaceae</taxon>
        <taxon>Pseudomonas</taxon>
    </lineage>
</organism>
<dbReference type="Proteomes" id="UP000218595">
    <property type="component" value="Chromosome"/>
</dbReference>
<sequence>MPSFNDPIADPGLDQMPSEYNAIRTLMPPLRLQGSGRLPRVALYPNE</sequence>
<accession>A0ABM7RNT0</accession>
<evidence type="ECO:0000313" key="1">
    <source>
        <dbReference type="EMBL" id="BCX67380.1"/>
    </source>
</evidence>
<dbReference type="RefSeq" id="WP_157755726.1">
    <property type="nucleotide sequence ID" value="NZ_AP017423.2"/>
</dbReference>
<keyword evidence="2" id="KW-1185">Reference proteome</keyword>
<name>A0ABM7RNT0_9PSED</name>
<dbReference type="EMBL" id="AP017423">
    <property type="protein sequence ID" value="BCX67380.1"/>
    <property type="molecule type" value="Genomic_DNA"/>
</dbReference>